<dbReference type="Proteomes" id="UP000199614">
    <property type="component" value="Unassembled WGS sequence"/>
</dbReference>
<keyword evidence="2" id="KW-1185">Reference proteome</keyword>
<dbReference type="EMBL" id="FOUY01000010">
    <property type="protein sequence ID" value="SFN19998.1"/>
    <property type="molecule type" value="Genomic_DNA"/>
</dbReference>
<evidence type="ECO:0000313" key="2">
    <source>
        <dbReference type="Proteomes" id="UP000199614"/>
    </source>
</evidence>
<reference evidence="1 2" key="1">
    <citation type="submission" date="2016-10" db="EMBL/GenBank/DDBJ databases">
        <authorList>
            <person name="de Groot N.N."/>
        </authorList>
    </citation>
    <scope>NUCLEOTIDE SEQUENCE [LARGE SCALE GENOMIC DNA]</scope>
    <source>
        <strain evidence="1 2">CGMCC 4.1877</strain>
    </source>
</reference>
<dbReference type="AlphaFoldDB" id="A0A1I4X1M1"/>
<gene>
    <name evidence="1" type="ORF">SAMN05216207_10104</name>
</gene>
<proteinExistence type="predicted"/>
<name>A0A1I4X1M1_PSUAM</name>
<sequence length="163" mass="17257">MARMTLDCRKMPSDSGCSLTLSGEAEEVLRAGVAHAVDVHGHTDDEALRTGMRAALAPAADAAMAEGSFVQLIEIGTGRIDDVVAADHEWTDAIGDARTVRWALYTAERDRPDHYVAIVGFTDADSAATNSGHPATAAFADRLSKLCDDGPTFRDLDVRGALS</sequence>
<organism evidence="1 2">
    <name type="scientific">Pseudonocardia ammonioxydans</name>
    <dbReference type="NCBI Taxonomy" id="260086"/>
    <lineage>
        <taxon>Bacteria</taxon>
        <taxon>Bacillati</taxon>
        <taxon>Actinomycetota</taxon>
        <taxon>Actinomycetes</taxon>
        <taxon>Pseudonocardiales</taxon>
        <taxon>Pseudonocardiaceae</taxon>
        <taxon>Pseudonocardia</taxon>
    </lineage>
</organism>
<evidence type="ECO:0008006" key="3">
    <source>
        <dbReference type="Google" id="ProtNLM"/>
    </source>
</evidence>
<protein>
    <recommendedName>
        <fullName evidence="3">DUF1059 domain-containing protein</fullName>
    </recommendedName>
</protein>
<dbReference type="OrthoDB" id="9182871at2"/>
<dbReference type="STRING" id="260086.SAMN05216207_10104"/>
<dbReference type="RefSeq" id="WP_093341471.1">
    <property type="nucleotide sequence ID" value="NZ_FOUY01000010.1"/>
</dbReference>
<evidence type="ECO:0000313" key="1">
    <source>
        <dbReference type="EMBL" id="SFN19998.1"/>
    </source>
</evidence>
<accession>A0A1I4X1M1</accession>